<dbReference type="PANTHER" id="PTHR33734">
    <property type="entry name" value="LYSM DOMAIN-CONTAINING GPI-ANCHORED PROTEIN 2"/>
    <property type="match status" value="1"/>
</dbReference>
<keyword evidence="2 3" id="KW-0732">Signal</keyword>
<dbReference type="GO" id="GO:0008932">
    <property type="term" value="F:lytic endotransglycosylase activity"/>
    <property type="evidence" value="ECO:0007669"/>
    <property type="project" value="TreeGrafter"/>
</dbReference>
<accession>A0A3N0WRK7</accession>
<dbReference type="CDD" id="cd06268">
    <property type="entry name" value="PBP1_ABC_transporter_LIVBP-like"/>
    <property type="match status" value="1"/>
</dbReference>
<dbReference type="Gene3D" id="3.40.50.2300">
    <property type="match status" value="2"/>
</dbReference>
<feature type="domain" description="LysM" evidence="4">
    <location>
        <begin position="172"/>
        <end position="216"/>
    </location>
</feature>
<protein>
    <submittedName>
        <fullName evidence="5">LysM peptidoglycan-binding domain-containing protein</fullName>
    </submittedName>
</protein>
<proteinExistence type="inferred from homology"/>
<dbReference type="InterPro" id="IPR018392">
    <property type="entry name" value="LysM"/>
</dbReference>
<dbReference type="AlphaFoldDB" id="A0A3N0WRK7"/>
<dbReference type="OrthoDB" id="2149800at2"/>
<sequence>MIKKFFLLAGLTVFTSLSAQKTHTVIKGDTPYNIAKRYGMTVDDLVKLNPFAKDGKVAIGDVLVVSKSSAKPDTKTVSSTDKLGKIVLKPKQTIYGITKQYQISEADLRKLNPDLDSHMKIGDEVILPLASIQKFGDAAPVAVAVETEKTPEYDVVVAENTPTSVAESNDGNSYTVQPKDNYYKITRKFNLTQKELFALNPGLEQKGLQPGDVISIQNKNSEKTAVKQEISTETTTADTTANTTVADEYVTYIVQQGDTVFGLLNRFGVTLDDLIRLNPNLSQGLKVGMVLKIKKLDDVYVKKSGDVLNVVLMLPFGFDTNDSKYRNLSLDFLAGAKLAIERNAKSGKKLDIKVIDAGNEKSFKNSLTQINQSNTDLIIGPFFKSSVLEALDYVKAQKIPVVAPFANSDDLLVHNNLIIIETNETVYVDRLVKEVKDAYSDQKIYIVADADQSLAKYMRTNLEKTLKNPNIIVVKSSADIQPDKNMMTGQAAPVIAVLLNKDEAAGDAFANRLMDISKEVSGMKAFSMYYSPLFEKNVDELSQSSLVYLMDRKIDTEGDFEKEILAAYKAKYCKTPSKYAVIGFDVVNDMLSRENKKGEIFKQMNKVQTQLATKFEFEKTKAGAYVNKGYRVVRLLP</sequence>
<feature type="chain" id="PRO_5018127792" evidence="3">
    <location>
        <begin position="20"/>
        <end position="637"/>
    </location>
</feature>
<dbReference type="InterPro" id="IPR028082">
    <property type="entry name" value="Peripla_BP_I"/>
</dbReference>
<dbReference type="InterPro" id="IPR036779">
    <property type="entry name" value="LysM_dom_sf"/>
</dbReference>
<dbReference type="Pfam" id="PF01476">
    <property type="entry name" value="LysM"/>
    <property type="match status" value="4"/>
</dbReference>
<feature type="signal peptide" evidence="3">
    <location>
        <begin position="1"/>
        <end position="19"/>
    </location>
</feature>
<dbReference type="SUPFAM" id="SSF54106">
    <property type="entry name" value="LysM domain"/>
    <property type="match status" value="3"/>
</dbReference>
<dbReference type="InterPro" id="IPR028081">
    <property type="entry name" value="Leu-bd"/>
</dbReference>
<dbReference type="EMBL" id="RJUG01000004">
    <property type="protein sequence ID" value="ROI07672.1"/>
    <property type="molecule type" value="Genomic_DNA"/>
</dbReference>
<organism evidence="5 6">
    <name type="scientific">Kaistella daneshvariae</name>
    <dbReference type="NCBI Taxonomy" id="2487074"/>
    <lineage>
        <taxon>Bacteria</taxon>
        <taxon>Pseudomonadati</taxon>
        <taxon>Bacteroidota</taxon>
        <taxon>Flavobacteriia</taxon>
        <taxon>Flavobacteriales</taxon>
        <taxon>Weeksellaceae</taxon>
        <taxon>Chryseobacterium group</taxon>
        <taxon>Kaistella</taxon>
    </lineage>
</organism>
<evidence type="ECO:0000256" key="1">
    <source>
        <dbReference type="ARBA" id="ARBA00010062"/>
    </source>
</evidence>
<dbReference type="Pfam" id="PF13458">
    <property type="entry name" value="Peripla_BP_6"/>
    <property type="match status" value="1"/>
</dbReference>
<feature type="domain" description="LysM" evidence="4">
    <location>
        <begin position="21"/>
        <end position="65"/>
    </location>
</feature>
<reference evidence="6" key="2">
    <citation type="submission" date="2018-11" db="EMBL/GenBank/DDBJ databases">
        <title>Proposal to divide the Flavobacteriaceae and reorganize its genera based on Amino Acid Identity values calculated from whole genome sequences.</title>
        <authorList>
            <person name="Nicholson A.C."/>
            <person name="Gulvik C.A."/>
            <person name="Whitney A.M."/>
            <person name="Humrighouse B.W."/>
            <person name="Bell M."/>
            <person name="Holmens B."/>
            <person name="Steigerwalt A."/>
            <person name="Villarma A."/>
            <person name="Sheth M."/>
            <person name="Batra D."/>
            <person name="Pryor J."/>
            <person name="Bernardet J.-F."/>
            <person name="Hugo C."/>
            <person name="Kampfer P."/>
            <person name="Newman J."/>
            <person name="Mcquiston J.R."/>
        </authorList>
    </citation>
    <scope>NUCLEOTIDE SEQUENCE [LARGE SCALE GENOMIC DNA]</scope>
    <source>
        <strain evidence="6">H3056</strain>
    </source>
</reference>
<comment type="caution">
    <text evidence="5">The sequence shown here is derived from an EMBL/GenBank/DDBJ whole genome shotgun (WGS) entry which is preliminary data.</text>
</comment>
<dbReference type="Proteomes" id="UP000270224">
    <property type="component" value="Unassembled WGS sequence"/>
</dbReference>
<comment type="similarity">
    <text evidence="1">Belongs to the leucine-binding protein family.</text>
</comment>
<evidence type="ECO:0000259" key="4">
    <source>
        <dbReference type="PROSITE" id="PS51782"/>
    </source>
</evidence>
<dbReference type="CDD" id="cd00118">
    <property type="entry name" value="LysM"/>
    <property type="match status" value="3"/>
</dbReference>
<dbReference type="PROSITE" id="PS51782">
    <property type="entry name" value="LYSM"/>
    <property type="match status" value="3"/>
</dbReference>
<evidence type="ECO:0000313" key="5">
    <source>
        <dbReference type="EMBL" id="ROI07672.1"/>
    </source>
</evidence>
<evidence type="ECO:0000256" key="2">
    <source>
        <dbReference type="ARBA" id="ARBA00022729"/>
    </source>
</evidence>
<dbReference type="SMART" id="SM00257">
    <property type="entry name" value="LysM"/>
    <property type="match status" value="4"/>
</dbReference>
<gene>
    <name evidence="5" type="ORF">EGI11_08240</name>
</gene>
<dbReference type="SUPFAM" id="SSF53822">
    <property type="entry name" value="Periplasmic binding protein-like I"/>
    <property type="match status" value="1"/>
</dbReference>
<reference evidence="6" key="1">
    <citation type="submission" date="2018-11" db="EMBL/GenBank/DDBJ databases">
        <title>Proposal to divide the Flavobacteriaceae and reorganize its genera based on Amino Acid Identity values calculated from whole genome sequences.</title>
        <authorList>
            <person name="Nicholson A.C."/>
            <person name="Gulvik C.A."/>
            <person name="Whitney A.M."/>
            <person name="Humrighouse B.W."/>
            <person name="Bell M."/>
            <person name="Holmes B."/>
            <person name="Steigerwalt A."/>
            <person name="Villarma A."/>
            <person name="Sheth M."/>
            <person name="Batra D."/>
            <person name="Pryor J."/>
            <person name="Bernardet J.-F."/>
            <person name="Hugo C."/>
            <person name="Kampfer P."/>
            <person name="Newman J."/>
            <person name="Mcquiston J.R."/>
        </authorList>
    </citation>
    <scope>NUCLEOTIDE SEQUENCE [LARGE SCALE GENOMIC DNA]</scope>
    <source>
        <strain evidence="6">H3056</strain>
    </source>
</reference>
<evidence type="ECO:0000256" key="3">
    <source>
        <dbReference type="SAM" id="SignalP"/>
    </source>
</evidence>
<name>A0A3N0WRK7_9FLAO</name>
<dbReference type="PANTHER" id="PTHR33734:SF22">
    <property type="entry name" value="MEMBRANE-BOUND LYTIC MUREIN TRANSGLYCOSYLASE D"/>
    <property type="match status" value="1"/>
</dbReference>
<dbReference type="RefSeq" id="WP_123265992.1">
    <property type="nucleotide sequence ID" value="NZ_RJUG01000004.1"/>
</dbReference>
<dbReference type="Gene3D" id="3.10.350.10">
    <property type="entry name" value="LysM domain"/>
    <property type="match status" value="3"/>
</dbReference>
<feature type="domain" description="LysM" evidence="4">
    <location>
        <begin position="250"/>
        <end position="293"/>
    </location>
</feature>
<evidence type="ECO:0000313" key="6">
    <source>
        <dbReference type="Proteomes" id="UP000270224"/>
    </source>
</evidence>